<name>A0A0V0HF92_SOLCH</name>
<organism evidence="1">
    <name type="scientific">Solanum chacoense</name>
    <name type="common">Chaco potato</name>
    <dbReference type="NCBI Taxonomy" id="4108"/>
    <lineage>
        <taxon>Eukaryota</taxon>
        <taxon>Viridiplantae</taxon>
        <taxon>Streptophyta</taxon>
        <taxon>Embryophyta</taxon>
        <taxon>Tracheophyta</taxon>
        <taxon>Spermatophyta</taxon>
        <taxon>Magnoliopsida</taxon>
        <taxon>eudicotyledons</taxon>
        <taxon>Gunneridae</taxon>
        <taxon>Pentapetalae</taxon>
        <taxon>asterids</taxon>
        <taxon>lamiids</taxon>
        <taxon>Solanales</taxon>
        <taxon>Solanaceae</taxon>
        <taxon>Solanoideae</taxon>
        <taxon>Solaneae</taxon>
        <taxon>Solanum</taxon>
    </lineage>
</organism>
<dbReference type="AlphaFoldDB" id="A0A0V0HF92"/>
<dbReference type="EMBL" id="GEDG01021024">
    <property type="protein sequence ID" value="JAP18650.1"/>
    <property type="molecule type" value="Transcribed_RNA"/>
</dbReference>
<accession>A0A0V0HF92</accession>
<dbReference type="InterPro" id="IPR008480">
    <property type="entry name" value="DUF761_pln"/>
</dbReference>
<protein>
    <submittedName>
        <fullName evidence="1">Putative ovule protein</fullName>
    </submittedName>
</protein>
<proteinExistence type="predicted"/>
<sequence>MKGIEVNIALKKGKAIIESSCINNYRTSDNINIIDEWRTPSMPHINGVDKRAEEFISKVREDMELERQQSILDFQEMLARGV</sequence>
<evidence type="ECO:0000313" key="1">
    <source>
        <dbReference type="EMBL" id="JAP18650.1"/>
    </source>
</evidence>
<reference evidence="1" key="1">
    <citation type="submission" date="2015-12" db="EMBL/GenBank/DDBJ databases">
        <title>Gene expression during late stages of embryo sac development: a critical building block for successful pollen-pistil interactions.</title>
        <authorList>
            <person name="Liu Y."/>
            <person name="Joly V."/>
            <person name="Sabar M."/>
            <person name="Matton D.P."/>
        </authorList>
    </citation>
    <scope>NUCLEOTIDE SEQUENCE</scope>
</reference>
<dbReference type="Pfam" id="PF05553">
    <property type="entry name" value="DUF761"/>
    <property type="match status" value="1"/>
</dbReference>